<dbReference type="InterPro" id="IPR038404">
    <property type="entry name" value="TRAP_DctP_sf"/>
</dbReference>
<dbReference type="PANTHER" id="PTHR33376">
    <property type="match status" value="1"/>
</dbReference>
<accession>A0A5K7YTL3</accession>
<feature type="signal peptide" evidence="2">
    <location>
        <begin position="1"/>
        <end position="26"/>
    </location>
</feature>
<feature type="chain" id="PRO_5024449285" evidence="2">
    <location>
        <begin position="27"/>
        <end position="341"/>
    </location>
</feature>
<dbReference type="AlphaFoldDB" id="A0A5K7YTL3"/>
<dbReference type="GO" id="GO:0055085">
    <property type="term" value="P:transmembrane transport"/>
    <property type="evidence" value="ECO:0007669"/>
    <property type="project" value="InterPro"/>
</dbReference>
<gene>
    <name evidence="3" type="ORF">DSCA_19270</name>
</gene>
<sequence>MNKIKTRLRRAIWLLLAMSVSLPFIPECLGGEKRIKMATYIPVGYPLIDEQQRFFVNQVNETGKGSVRIDMYWGGSLLKGKEILPGLQAGTADMVFQTTAYLLGSFPVIAIQNLPIWDSLEKAHVKLEMDGPLAVFQNDVLRKRNLFQLAVGGAVPEFLWTRRKRVRTPADMRGLKIRVAGKLEAVAMETLGAVPVTMSSAELPQALQRGVVDGALMNPWTARGRGVEEYCRYMLVYALSSQSTPIYVMRNKWESWPAEARSVMKNAAAKWEKNYLTLITKTYPLKETIIPIYEKAGMEAVYPTTVEKAEFARALKPLIDWWVSQVGQETGNRILMLAGVK</sequence>
<dbReference type="Pfam" id="PF03480">
    <property type="entry name" value="DctP"/>
    <property type="match status" value="1"/>
</dbReference>
<dbReference type="Gene3D" id="3.40.190.170">
    <property type="entry name" value="Bacterial extracellular solute-binding protein, family 7"/>
    <property type="match status" value="1"/>
</dbReference>
<organism evidence="3 4">
    <name type="scientific">Desulfosarcina alkanivorans</name>
    <dbReference type="NCBI Taxonomy" id="571177"/>
    <lineage>
        <taxon>Bacteria</taxon>
        <taxon>Pseudomonadati</taxon>
        <taxon>Thermodesulfobacteriota</taxon>
        <taxon>Desulfobacteria</taxon>
        <taxon>Desulfobacterales</taxon>
        <taxon>Desulfosarcinaceae</taxon>
        <taxon>Desulfosarcina</taxon>
    </lineage>
</organism>
<name>A0A5K7YTL3_9BACT</name>
<proteinExistence type="predicted"/>
<dbReference type="OrthoDB" id="8912194at2"/>
<keyword evidence="4" id="KW-1185">Reference proteome</keyword>
<protein>
    <submittedName>
        <fullName evidence="3">ABC transporter substrate-binding protein</fullName>
    </submittedName>
</protein>
<dbReference type="RefSeq" id="WP_155316200.1">
    <property type="nucleotide sequence ID" value="NZ_AP021874.1"/>
</dbReference>
<dbReference type="NCBIfam" id="NF037995">
    <property type="entry name" value="TRAP_S1"/>
    <property type="match status" value="1"/>
</dbReference>
<evidence type="ECO:0000313" key="4">
    <source>
        <dbReference type="Proteomes" id="UP000427906"/>
    </source>
</evidence>
<reference evidence="3 4" key="1">
    <citation type="submission" date="2019-11" db="EMBL/GenBank/DDBJ databases">
        <title>Comparative genomics of hydrocarbon-degrading Desulfosarcina strains.</title>
        <authorList>
            <person name="Watanabe M."/>
            <person name="Kojima H."/>
            <person name="Fukui M."/>
        </authorList>
    </citation>
    <scope>NUCLEOTIDE SEQUENCE [LARGE SCALE GENOMIC DNA]</scope>
    <source>
        <strain evidence="3 4">PL12</strain>
    </source>
</reference>
<dbReference type="KEGG" id="dalk:DSCA_19270"/>
<dbReference type="InterPro" id="IPR018389">
    <property type="entry name" value="DctP_fam"/>
</dbReference>
<keyword evidence="1 2" id="KW-0732">Signal</keyword>
<evidence type="ECO:0000313" key="3">
    <source>
        <dbReference type="EMBL" id="BBO67997.1"/>
    </source>
</evidence>
<dbReference type="EMBL" id="AP021874">
    <property type="protein sequence ID" value="BBO67997.1"/>
    <property type="molecule type" value="Genomic_DNA"/>
</dbReference>
<dbReference type="PANTHER" id="PTHR33376:SF15">
    <property type="entry name" value="BLL6794 PROTEIN"/>
    <property type="match status" value="1"/>
</dbReference>
<evidence type="ECO:0000256" key="2">
    <source>
        <dbReference type="SAM" id="SignalP"/>
    </source>
</evidence>
<dbReference type="Proteomes" id="UP000427906">
    <property type="component" value="Chromosome"/>
</dbReference>
<evidence type="ECO:0000256" key="1">
    <source>
        <dbReference type="ARBA" id="ARBA00022729"/>
    </source>
</evidence>